<dbReference type="NCBIfam" id="TIGR00112">
    <property type="entry name" value="proC"/>
    <property type="match status" value="1"/>
</dbReference>
<dbReference type="RefSeq" id="WP_256764351.1">
    <property type="nucleotide sequence ID" value="NZ_JANIGO010000002.1"/>
</dbReference>
<comment type="caution">
    <text evidence="8">The sequence shown here is derived from an EMBL/GenBank/DDBJ whole genome shotgun (WGS) entry which is preliminary data.</text>
</comment>
<evidence type="ECO:0000256" key="3">
    <source>
        <dbReference type="ARBA" id="ARBA00023002"/>
    </source>
</evidence>
<dbReference type="Gene3D" id="3.40.50.720">
    <property type="entry name" value="NAD(P)-binding Rossmann-like Domain"/>
    <property type="match status" value="1"/>
</dbReference>
<dbReference type="Gene3D" id="1.10.3730.10">
    <property type="entry name" value="ProC C-terminal domain-like"/>
    <property type="match status" value="1"/>
</dbReference>
<evidence type="ECO:0000313" key="8">
    <source>
        <dbReference type="EMBL" id="MCQ8896570.1"/>
    </source>
</evidence>
<dbReference type="Proteomes" id="UP001204142">
    <property type="component" value="Unassembled WGS sequence"/>
</dbReference>
<comment type="function">
    <text evidence="4">Catalyzes the reduction of 1-pyrroline-5-carboxylate (PCA) to L-proline.</text>
</comment>
<feature type="domain" description="Pyrroline-5-carboxylate reductase dimerisation" evidence="7">
    <location>
        <begin position="159"/>
        <end position="263"/>
    </location>
</feature>
<sequence>MNHTLFIGGGNMAFAIIGGLLAQGEDAAQCRVIDPSPEASRKLNALGIECSADWPENFAPEVVVLAVKPQMMKEVLQAHGANLGDSLIISIAAGVSVAQIRQWSGQVDAKVVRCMPNTPALVGEGLSGLYFTTNCDGEDREEATAIFESCGKVVVVDDESSINAITAISGSGPGYVFYLMEALAEGARALGFDESQANLLVSQTFLGAATLASQSSDSFSTLREKVTSTGGTTFAGLEAMRAHAVSLGIVEGAKAAMARAEELQNGA</sequence>
<name>A0ABT1WGF9_9BURK</name>
<comment type="similarity">
    <text evidence="1 4">Belongs to the pyrroline-5-carboxylate reductase family.</text>
</comment>
<dbReference type="InterPro" id="IPR008927">
    <property type="entry name" value="6-PGluconate_DH-like_C_sf"/>
</dbReference>
<dbReference type="Pfam" id="PF03807">
    <property type="entry name" value="F420_oxidored"/>
    <property type="match status" value="1"/>
</dbReference>
<reference evidence="8 9" key="1">
    <citation type="submission" date="2022-07" db="EMBL/GenBank/DDBJ databases">
        <authorList>
            <person name="Xamxidin M."/>
            <person name="Wu M."/>
        </authorList>
    </citation>
    <scope>NUCLEOTIDE SEQUENCE [LARGE SCALE GENOMIC DNA]</scope>
    <source>
        <strain evidence="8 9">NBRC 111650</strain>
    </source>
</reference>
<dbReference type="SUPFAM" id="SSF51735">
    <property type="entry name" value="NAD(P)-binding Rossmann-fold domains"/>
    <property type="match status" value="1"/>
</dbReference>
<dbReference type="EMBL" id="JANIGO010000002">
    <property type="protein sequence ID" value="MCQ8896570.1"/>
    <property type="molecule type" value="Genomic_DNA"/>
</dbReference>
<keyword evidence="9" id="KW-1185">Reference proteome</keyword>
<dbReference type="Pfam" id="PF14748">
    <property type="entry name" value="P5CR_dimer"/>
    <property type="match status" value="1"/>
</dbReference>
<dbReference type="InterPro" id="IPR029036">
    <property type="entry name" value="P5CR_dimer"/>
</dbReference>
<keyword evidence="3 4" id="KW-0560">Oxidoreductase</keyword>
<keyword evidence="4" id="KW-0641">Proline biosynthesis</keyword>
<dbReference type="SUPFAM" id="SSF48179">
    <property type="entry name" value="6-phosphogluconate dehydrogenase C-terminal domain-like"/>
    <property type="match status" value="1"/>
</dbReference>
<proteinExistence type="inferred from homology"/>
<evidence type="ECO:0000259" key="7">
    <source>
        <dbReference type="Pfam" id="PF14748"/>
    </source>
</evidence>
<keyword evidence="4" id="KW-0028">Amino-acid biosynthesis</keyword>
<feature type="domain" description="Pyrroline-5-carboxylate reductase catalytic N-terminal" evidence="6">
    <location>
        <begin position="6"/>
        <end position="94"/>
    </location>
</feature>
<dbReference type="GO" id="GO:0004735">
    <property type="term" value="F:pyrroline-5-carboxylate reductase activity"/>
    <property type="evidence" value="ECO:0007669"/>
    <property type="project" value="UniProtKB-EC"/>
</dbReference>
<evidence type="ECO:0000313" key="9">
    <source>
        <dbReference type="Proteomes" id="UP001204142"/>
    </source>
</evidence>
<keyword evidence="4" id="KW-0963">Cytoplasm</keyword>
<comment type="catalytic activity">
    <reaction evidence="4">
        <text>L-proline + NAD(+) = (S)-1-pyrroline-5-carboxylate + NADH + 2 H(+)</text>
        <dbReference type="Rhea" id="RHEA:14105"/>
        <dbReference type="ChEBI" id="CHEBI:15378"/>
        <dbReference type="ChEBI" id="CHEBI:17388"/>
        <dbReference type="ChEBI" id="CHEBI:57540"/>
        <dbReference type="ChEBI" id="CHEBI:57945"/>
        <dbReference type="ChEBI" id="CHEBI:60039"/>
        <dbReference type="EC" id="1.5.1.2"/>
    </reaction>
</comment>
<dbReference type="PANTHER" id="PTHR11645">
    <property type="entry name" value="PYRROLINE-5-CARBOXYLATE REDUCTASE"/>
    <property type="match status" value="1"/>
</dbReference>
<comment type="catalytic activity">
    <reaction evidence="4">
        <text>L-proline + NADP(+) = (S)-1-pyrroline-5-carboxylate + NADPH + 2 H(+)</text>
        <dbReference type="Rhea" id="RHEA:14109"/>
        <dbReference type="ChEBI" id="CHEBI:15378"/>
        <dbReference type="ChEBI" id="CHEBI:17388"/>
        <dbReference type="ChEBI" id="CHEBI:57783"/>
        <dbReference type="ChEBI" id="CHEBI:58349"/>
        <dbReference type="ChEBI" id="CHEBI:60039"/>
        <dbReference type="EC" id="1.5.1.2"/>
    </reaction>
</comment>
<organism evidence="8 9">
    <name type="scientific">Limnobacter humi</name>
    <dbReference type="NCBI Taxonomy" id="1778671"/>
    <lineage>
        <taxon>Bacteria</taxon>
        <taxon>Pseudomonadati</taxon>
        <taxon>Pseudomonadota</taxon>
        <taxon>Betaproteobacteria</taxon>
        <taxon>Burkholderiales</taxon>
        <taxon>Burkholderiaceae</taxon>
        <taxon>Limnobacter</taxon>
    </lineage>
</organism>
<evidence type="ECO:0000256" key="4">
    <source>
        <dbReference type="HAMAP-Rule" id="MF_01925"/>
    </source>
</evidence>
<keyword evidence="2 4" id="KW-0521">NADP</keyword>
<dbReference type="PANTHER" id="PTHR11645:SF0">
    <property type="entry name" value="PYRROLINE-5-CARBOXYLATE REDUCTASE 3"/>
    <property type="match status" value="1"/>
</dbReference>
<evidence type="ECO:0000256" key="2">
    <source>
        <dbReference type="ARBA" id="ARBA00022857"/>
    </source>
</evidence>
<evidence type="ECO:0000259" key="6">
    <source>
        <dbReference type="Pfam" id="PF03807"/>
    </source>
</evidence>
<dbReference type="PIRSF" id="PIRSF000193">
    <property type="entry name" value="Pyrrol-5-carb_rd"/>
    <property type="match status" value="1"/>
</dbReference>
<dbReference type="InterPro" id="IPR028939">
    <property type="entry name" value="P5C_Rdtase_cat_N"/>
</dbReference>
<dbReference type="InterPro" id="IPR036291">
    <property type="entry name" value="NAD(P)-bd_dom_sf"/>
</dbReference>
<gene>
    <name evidence="4 8" type="primary">proC</name>
    <name evidence="8" type="ORF">NQT62_09010</name>
</gene>
<comment type="pathway">
    <text evidence="4">Amino-acid biosynthesis; L-proline biosynthesis; L-proline from L-glutamate 5-semialdehyde: step 1/1.</text>
</comment>
<protein>
    <recommendedName>
        <fullName evidence="4 5">Pyrroline-5-carboxylate reductase</fullName>
        <shortName evidence="4">P5C reductase</shortName>
        <shortName evidence="4">P5CR</shortName>
        <ecNumber evidence="4 5">1.5.1.2</ecNumber>
    </recommendedName>
    <alternativeName>
        <fullName evidence="4">PCA reductase</fullName>
    </alternativeName>
</protein>
<evidence type="ECO:0000256" key="5">
    <source>
        <dbReference type="NCBIfam" id="TIGR00112"/>
    </source>
</evidence>
<dbReference type="InterPro" id="IPR000304">
    <property type="entry name" value="Pyrroline-COOH_reductase"/>
</dbReference>
<dbReference type="HAMAP" id="MF_01925">
    <property type="entry name" value="P5C_reductase"/>
    <property type="match status" value="1"/>
</dbReference>
<comment type="subcellular location">
    <subcellularLocation>
        <location evidence="4">Cytoplasm</location>
    </subcellularLocation>
</comment>
<accession>A0ABT1WGF9</accession>
<evidence type="ECO:0000256" key="1">
    <source>
        <dbReference type="ARBA" id="ARBA00005525"/>
    </source>
</evidence>
<dbReference type="EC" id="1.5.1.2" evidence="4 5"/>